<reference evidence="3" key="1">
    <citation type="submission" date="2016-06" db="UniProtKB">
        <authorList>
            <consortium name="WormBaseParasite"/>
        </authorList>
    </citation>
    <scope>IDENTIFICATION</scope>
</reference>
<sequence length="154" mass="17550">MVTSIFTHSNHFDVILTISVRWYLQVQLEKAILDYIKDGLHELPDVRIHIVSDRKISVFCHTRDHSGAIDVFLVHPIGMAGDYYAFSLPMPTFEDGTSSIYLMPLGATNKTRLLKGDIHNVSLTIRRSYAEGNTSEMQQTMKVCKLLIKTEFAY</sequence>
<dbReference type="OrthoDB" id="5825638at2759"/>
<reference evidence="1 2" key="2">
    <citation type="submission" date="2018-11" db="EMBL/GenBank/DDBJ databases">
        <authorList>
            <consortium name="Pathogen Informatics"/>
        </authorList>
    </citation>
    <scope>NUCLEOTIDE SEQUENCE [LARGE SCALE GENOMIC DNA]</scope>
</reference>
<gene>
    <name evidence="1" type="ORF">GPUH_LOCUS6058</name>
</gene>
<dbReference type="Proteomes" id="UP000271098">
    <property type="component" value="Unassembled WGS sequence"/>
</dbReference>
<organism evidence="3">
    <name type="scientific">Gongylonema pulchrum</name>
    <dbReference type="NCBI Taxonomy" id="637853"/>
    <lineage>
        <taxon>Eukaryota</taxon>
        <taxon>Metazoa</taxon>
        <taxon>Ecdysozoa</taxon>
        <taxon>Nematoda</taxon>
        <taxon>Chromadorea</taxon>
        <taxon>Rhabditida</taxon>
        <taxon>Spirurina</taxon>
        <taxon>Spiruromorpha</taxon>
        <taxon>Spiruroidea</taxon>
        <taxon>Gongylonematidae</taxon>
        <taxon>Gongylonema</taxon>
    </lineage>
</organism>
<dbReference type="WBParaSite" id="GPUH_0000606701-mRNA-1">
    <property type="protein sequence ID" value="GPUH_0000606701-mRNA-1"/>
    <property type="gene ID" value="GPUH_0000606701"/>
</dbReference>
<evidence type="ECO:0000313" key="2">
    <source>
        <dbReference type="Proteomes" id="UP000271098"/>
    </source>
</evidence>
<protein>
    <submittedName>
        <fullName evidence="3">DUF302 domain-containing protein</fullName>
    </submittedName>
</protein>
<evidence type="ECO:0000313" key="1">
    <source>
        <dbReference type="EMBL" id="VDK53249.1"/>
    </source>
</evidence>
<evidence type="ECO:0000313" key="3">
    <source>
        <dbReference type="WBParaSite" id="GPUH_0000606701-mRNA-1"/>
    </source>
</evidence>
<proteinExistence type="predicted"/>
<dbReference type="AlphaFoldDB" id="A0A183DBG8"/>
<keyword evidence="2" id="KW-1185">Reference proteome</keyword>
<name>A0A183DBG8_9BILA</name>
<dbReference type="EMBL" id="UYRT01013653">
    <property type="protein sequence ID" value="VDK53249.1"/>
    <property type="molecule type" value="Genomic_DNA"/>
</dbReference>
<accession>A0A183DBG8</accession>